<protein>
    <submittedName>
        <fullName evidence="8">RS10 protein</fullName>
    </submittedName>
</protein>
<feature type="region of interest" description="Disordered" evidence="6">
    <location>
        <begin position="253"/>
        <end position="321"/>
    </location>
</feature>
<evidence type="ECO:0000313" key="9">
    <source>
        <dbReference type="Proteomes" id="UP000670152"/>
    </source>
</evidence>
<keyword evidence="9" id="KW-1185">Reference proteome</keyword>
<evidence type="ECO:0000259" key="7">
    <source>
        <dbReference type="Pfam" id="PF03501"/>
    </source>
</evidence>
<dbReference type="AlphaFoldDB" id="A0A836JN44"/>
<dbReference type="Proteomes" id="UP000670152">
    <property type="component" value="Unassembled WGS sequence"/>
</dbReference>
<accession>A0A836JN44</accession>
<comment type="caution">
    <text evidence="8">The sequence shown here is derived from an EMBL/GenBank/DDBJ whole genome shotgun (WGS) entry which is preliminary data.</text>
</comment>
<dbReference type="PANTHER" id="PTHR12146">
    <property type="entry name" value="40S RIBOSOMAL PROTEIN S10"/>
    <property type="match status" value="1"/>
</dbReference>
<evidence type="ECO:0000256" key="4">
    <source>
        <dbReference type="ARBA" id="ARBA00022980"/>
    </source>
</evidence>
<comment type="similarity">
    <text evidence="2">Belongs to the eukaryotic ribosomal protein eS10 family.</text>
</comment>
<feature type="domain" description="Plectin/eS10 N-terminal" evidence="7">
    <location>
        <begin position="165"/>
        <end position="257"/>
    </location>
</feature>
<feature type="non-terminal residue" evidence="8">
    <location>
        <position position="1"/>
    </location>
</feature>
<feature type="compositionally biased region" description="Basic and acidic residues" evidence="6">
    <location>
        <begin position="273"/>
        <end position="283"/>
    </location>
</feature>
<organism evidence="8 9">
    <name type="scientific">Acromyrmex heyeri</name>
    <dbReference type="NCBI Taxonomy" id="230685"/>
    <lineage>
        <taxon>Eukaryota</taxon>
        <taxon>Metazoa</taxon>
        <taxon>Ecdysozoa</taxon>
        <taxon>Arthropoda</taxon>
        <taxon>Hexapoda</taxon>
        <taxon>Insecta</taxon>
        <taxon>Pterygota</taxon>
        <taxon>Neoptera</taxon>
        <taxon>Endopterygota</taxon>
        <taxon>Hymenoptera</taxon>
        <taxon>Apocrita</taxon>
        <taxon>Aculeata</taxon>
        <taxon>Formicoidea</taxon>
        <taxon>Formicidae</taxon>
        <taxon>Myrmicinae</taxon>
        <taxon>Acromyrmex</taxon>
    </lineage>
</organism>
<keyword evidence="3" id="KW-0963">Cytoplasm</keyword>
<dbReference type="FunFam" id="1.10.10.10:FF:000025">
    <property type="entry name" value="40S ribosomal protein S10"/>
    <property type="match status" value="1"/>
</dbReference>
<dbReference type="GO" id="GO:0022627">
    <property type="term" value="C:cytosolic small ribosomal subunit"/>
    <property type="evidence" value="ECO:0007669"/>
    <property type="project" value="TreeGrafter"/>
</dbReference>
<dbReference type="Gene3D" id="1.10.10.10">
    <property type="entry name" value="Winged helix-like DNA-binding domain superfamily/Winged helix DNA-binding domain"/>
    <property type="match status" value="1"/>
</dbReference>
<reference evidence="8 9" key="1">
    <citation type="submission" date="2020-02" db="EMBL/GenBank/DDBJ databases">
        <title>Relaxed selection underlies rapid genomic changes in the transitions from sociality to social parasitism in ants.</title>
        <authorList>
            <person name="Bi X."/>
        </authorList>
    </citation>
    <scope>NUCLEOTIDE SEQUENCE [LARGE SCALE GENOMIC DNA]</scope>
    <source>
        <strain evidence="8">BGI-DK2014b</strain>
        <tissue evidence="8">Whole body</tissue>
    </source>
</reference>
<evidence type="ECO:0000256" key="1">
    <source>
        <dbReference type="ARBA" id="ARBA00004496"/>
    </source>
</evidence>
<dbReference type="PANTHER" id="PTHR12146:SF0">
    <property type="entry name" value="RIBOSOMAL PROTEIN S10"/>
    <property type="match status" value="1"/>
</dbReference>
<feature type="non-terminal residue" evidence="8">
    <location>
        <position position="321"/>
    </location>
</feature>
<feature type="compositionally biased region" description="Gly residues" evidence="6">
    <location>
        <begin position="312"/>
        <end position="321"/>
    </location>
</feature>
<evidence type="ECO:0000313" key="8">
    <source>
        <dbReference type="EMBL" id="KAG5325913.1"/>
    </source>
</evidence>
<sequence>TDAQSHMHISRRVMHKFWKLSQLKKRRERTLNVRLPHIIKDKKEIEQLFEGNYHIKLPRQSSKSCHIIFPTVEEKIKNYKLAKGKTIDGKRIVIQPLREIVFKKETNTRKKIFIPEIKPDIEVTKTLFISNVASGTKSHEIRGALPGCIGVTLLKPYNKDFRMLMPKKNRVAIYEYLFKEGVMVAKKDYHASKHPELENIPNLQVIKAMQSLKSRGYVKEQFAWRHFYWYLTNDGIEYLRGYLHLPPEIVPSTLKKQPRSETTRPRPAATRSEGSRPTEDRTGYRRGPGGPPSTGDKKADVGAGTGDLEFRGGFGRGKALQ</sequence>
<keyword evidence="5" id="KW-0687">Ribonucleoprotein</keyword>
<dbReference type="InterPro" id="IPR005326">
    <property type="entry name" value="Plectin_eS10_N"/>
</dbReference>
<evidence type="ECO:0000256" key="3">
    <source>
        <dbReference type="ARBA" id="ARBA00022490"/>
    </source>
</evidence>
<gene>
    <name evidence="8" type="primary">Rps10</name>
    <name evidence="8" type="ORF">G6Z77_0003369</name>
</gene>
<dbReference type="GO" id="GO:0002181">
    <property type="term" value="P:cytoplasmic translation"/>
    <property type="evidence" value="ECO:0007669"/>
    <property type="project" value="UniProtKB-ARBA"/>
</dbReference>
<evidence type="ECO:0000256" key="5">
    <source>
        <dbReference type="ARBA" id="ARBA00023274"/>
    </source>
</evidence>
<name>A0A836JN44_9HYME</name>
<dbReference type="EMBL" id="JAANIB010007439">
    <property type="protein sequence ID" value="KAG5325913.1"/>
    <property type="molecule type" value="Genomic_DNA"/>
</dbReference>
<keyword evidence="4" id="KW-0689">Ribosomal protein</keyword>
<dbReference type="GO" id="GO:0003723">
    <property type="term" value="F:RNA binding"/>
    <property type="evidence" value="ECO:0007669"/>
    <property type="project" value="TreeGrafter"/>
</dbReference>
<dbReference type="InterPro" id="IPR036388">
    <property type="entry name" value="WH-like_DNA-bd_sf"/>
</dbReference>
<dbReference type="GO" id="GO:0003735">
    <property type="term" value="F:structural constituent of ribosome"/>
    <property type="evidence" value="ECO:0007669"/>
    <property type="project" value="TreeGrafter"/>
</dbReference>
<dbReference type="OrthoDB" id="5211809at2759"/>
<evidence type="ECO:0000256" key="2">
    <source>
        <dbReference type="ARBA" id="ARBA00007278"/>
    </source>
</evidence>
<comment type="subcellular location">
    <subcellularLocation>
        <location evidence="1">Cytoplasm</location>
    </subcellularLocation>
</comment>
<proteinExistence type="inferred from homology"/>
<dbReference type="Pfam" id="PF03501">
    <property type="entry name" value="S10_plectin"/>
    <property type="match status" value="1"/>
</dbReference>
<evidence type="ECO:0000256" key="6">
    <source>
        <dbReference type="SAM" id="MobiDB-lite"/>
    </source>
</evidence>
<dbReference type="InterPro" id="IPR037447">
    <property type="entry name" value="Ribosomal_eS10"/>
</dbReference>